<organism evidence="2 3">
    <name type="scientific">Bonamia ostreae</name>
    <dbReference type="NCBI Taxonomy" id="126728"/>
    <lineage>
        <taxon>Eukaryota</taxon>
        <taxon>Sar</taxon>
        <taxon>Rhizaria</taxon>
        <taxon>Endomyxa</taxon>
        <taxon>Ascetosporea</taxon>
        <taxon>Haplosporida</taxon>
        <taxon>Bonamia</taxon>
    </lineage>
</organism>
<evidence type="ECO:0000313" key="2">
    <source>
        <dbReference type="EMBL" id="MES1919034.1"/>
    </source>
</evidence>
<comment type="caution">
    <text evidence="2">The sequence shown here is derived from an EMBL/GenBank/DDBJ whole genome shotgun (WGS) entry which is preliminary data.</text>
</comment>
<keyword evidence="3" id="KW-1185">Reference proteome</keyword>
<protein>
    <submittedName>
        <fullName evidence="2">Uncharacterized protein</fullName>
    </submittedName>
</protein>
<proteinExistence type="predicted"/>
<feature type="region of interest" description="Disordered" evidence="1">
    <location>
        <begin position="1"/>
        <end position="21"/>
    </location>
</feature>
<evidence type="ECO:0000256" key="1">
    <source>
        <dbReference type="SAM" id="MobiDB-lite"/>
    </source>
</evidence>
<gene>
    <name evidence="2" type="ORF">MHBO_000911</name>
</gene>
<name>A0ABV2AHX0_9EUKA</name>
<sequence>MGQTKSKYVMEMEPDSSFSHADPDEAIEMFEEDSRQVPSVVENVEPFPASPKAFEEPLQAGKETDKAVKGKVVNTNPDAKVKYPSVFIWVSTFI</sequence>
<evidence type="ECO:0000313" key="3">
    <source>
        <dbReference type="Proteomes" id="UP001439008"/>
    </source>
</evidence>
<accession>A0ABV2AHX0</accession>
<dbReference type="Proteomes" id="UP001439008">
    <property type="component" value="Unassembled WGS sequence"/>
</dbReference>
<reference evidence="2 3" key="1">
    <citation type="journal article" date="2024" name="BMC Biol.">
        <title>Comparative genomics of Ascetosporea gives new insight into the evolutionary basis for animal parasitism in Rhizaria.</title>
        <authorList>
            <person name="Hiltunen Thoren M."/>
            <person name="Onut-Brannstrom I."/>
            <person name="Alfjorden A."/>
            <person name="Peckova H."/>
            <person name="Swords F."/>
            <person name="Hooper C."/>
            <person name="Holzer A.S."/>
            <person name="Bass D."/>
            <person name="Burki F."/>
        </authorList>
    </citation>
    <scope>NUCLEOTIDE SEQUENCE [LARGE SCALE GENOMIC DNA]</scope>
    <source>
        <strain evidence="2">20-A016</strain>
    </source>
</reference>
<dbReference type="EMBL" id="JBDODL010000183">
    <property type="protein sequence ID" value="MES1919034.1"/>
    <property type="molecule type" value="Genomic_DNA"/>
</dbReference>